<organism evidence="1 2">
    <name type="scientific">Acinetobacter higginsii</name>
    <dbReference type="NCBI Taxonomy" id="70347"/>
    <lineage>
        <taxon>Bacteria</taxon>
        <taxon>Pseudomonadati</taxon>
        <taxon>Pseudomonadota</taxon>
        <taxon>Gammaproteobacteria</taxon>
        <taxon>Moraxellales</taxon>
        <taxon>Moraxellaceae</taxon>
        <taxon>Acinetobacter</taxon>
    </lineage>
</organism>
<evidence type="ECO:0008006" key="3">
    <source>
        <dbReference type="Google" id="ProtNLM"/>
    </source>
</evidence>
<protein>
    <recommendedName>
        <fullName evidence="3">Mu-like prophage FluMu protein gp28</fullName>
    </recommendedName>
</protein>
<dbReference type="Gene3D" id="3.40.50.300">
    <property type="entry name" value="P-loop containing nucleotide triphosphate hydrolases"/>
    <property type="match status" value="1"/>
</dbReference>
<dbReference type="InterPro" id="IPR027417">
    <property type="entry name" value="P-loop_NTPase"/>
</dbReference>
<dbReference type="RefSeq" id="WP_005203959.1">
    <property type="nucleotide sequence ID" value="NZ_KB850072.1"/>
</dbReference>
<dbReference type="OrthoDB" id="5827905at2"/>
<dbReference type="AlphaFoldDB" id="N9SU49"/>
<keyword evidence="2" id="KW-1185">Reference proteome</keyword>
<dbReference type="PATRIC" id="fig|1217700.3.peg.2515"/>
<dbReference type="EMBL" id="APRN01000036">
    <property type="protein sequence ID" value="ENX58191.1"/>
    <property type="molecule type" value="Genomic_DNA"/>
</dbReference>
<dbReference type="InterPro" id="IPR012036">
    <property type="entry name" value="Phage_Mu_Gp28"/>
</dbReference>
<dbReference type="HOGENOM" id="CLU_030701_0_0_6"/>
<sequence length="546" mass="61834">MTALKPRQDTVRVVDWDELPESARNIPNNLNPFDAGVLMKHQVEWLRIKSDIKVCPKGRRTGITFAESFDDVLLAAASKEAGGMSVYYIGDTKEKGLEFIGYCAKFSRVIAEAQGQGISQIEEFLFEDQNDKGDTRQITAFRIRYSSGFQIVALSSRPENIRGLQGKVVIDEAAFHPNVQGVIEAATALLIWGGRIAIISSHNGKNNAFNQLVNDIENGVYGEDAQSLVVTFDDAVANGLYERVCFMQGKKATAEGKEKWYKKIRRAYGSRKAAMREELDAIPRDGSSVCLPSIWVERAMPEVRTVLRLTLGDDFTEKTSEERDAYIDEWIQQNLEPELQKLDKRRQHCAGQDYARHRDFSFILPFYIAPDLRRIAPFAIEMHNVPARMQKKILWYMLERLPRFGGIAMDATGTGETLAEDTAEKFGEHMVHQIKLSRNWYSLWTPKLVTAFEEDMIDLPRDDNLKNDCSAIEEVDGIHMVSKARKKDLKDPDLYRHGDGAVAMILGWFASLHLSSPIEFIGLPTREELEMNSDDYDGWFSEAGCI</sequence>
<dbReference type="Proteomes" id="UP000013084">
    <property type="component" value="Unassembled WGS sequence"/>
</dbReference>
<gene>
    <name evidence="1" type="ORF">F902_02591</name>
</gene>
<evidence type="ECO:0000313" key="2">
    <source>
        <dbReference type="Proteomes" id="UP000013084"/>
    </source>
</evidence>
<proteinExistence type="predicted"/>
<accession>N9SU49</accession>
<comment type="caution">
    <text evidence="1">The sequence shown here is derived from an EMBL/GenBank/DDBJ whole genome shotgun (WGS) entry which is preliminary data.</text>
</comment>
<dbReference type="PIRSF" id="PIRSF007056">
    <property type="entry name" value="UCP007056"/>
    <property type="match status" value="1"/>
</dbReference>
<reference evidence="1 2" key="1">
    <citation type="submission" date="2013-02" db="EMBL/GenBank/DDBJ databases">
        <title>The Genome Sequence of Acinetobacter sp. CIP 70.18.</title>
        <authorList>
            <consortium name="The Broad Institute Genome Sequencing Platform"/>
            <consortium name="The Broad Institute Genome Sequencing Center for Infectious Disease"/>
            <person name="Cerqueira G."/>
            <person name="Feldgarden M."/>
            <person name="Courvalin P."/>
            <person name="Perichon B."/>
            <person name="Grillot-Courvalin C."/>
            <person name="Clermont D."/>
            <person name="Rocha E."/>
            <person name="Yoon E.-J."/>
            <person name="Nemec A."/>
            <person name="Walker B."/>
            <person name="Young S.K."/>
            <person name="Zeng Q."/>
            <person name="Gargeya S."/>
            <person name="Fitzgerald M."/>
            <person name="Haas B."/>
            <person name="Abouelleil A."/>
            <person name="Alvarado L."/>
            <person name="Arachchi H.M."/>
            <person name="Berlin A.M."/>
            <person name="Chapman S.B."/>
            <person name="Dewar J."/>
            <person name="Goldberg J."/>
            <person name="Griggs A."/>
            <person name="Gujja S."/>
            <person name="Hansen M."/>
            <person name="Howarth C."/>
            <person name="Imamovic A."/>
            <person name="Larimer J."/>
            <person name="McCowan C."/>
            <person name="Murphy C."/>
            <person name="Neiman D."/>
            <person name="Pearson M."/>
            <person name="Priest M."/>
            <person name="Roberts A."/>
            <person name="Saif S."/>
            <person name="Shea T."/>
            <person name="Sisk P."/>
            <person name="Sykes S."/>
            <person name="Wortman J."/>
            <person name="Nusbaum C."/>
            <person name="Birren B."/>
        </authorList>
    </citation>
    <scope>NUCLEOTIDE SEQUENCE [LARGE SCALE GENOMIC DNA]</scope>
    <source>
        <strain evidence="1 2">CIP 70.18</strain>
    </source>
</reference>
<evidence type="ECO:0000313" key="1">
    <source>
        <dbReference type="EMBL" id="ENX58191.1"/>
    </source>
</evidence>
<dbReference type="Gene3D" id="3.30.420.240">
    <property type="match status" value="1"/>
</dbReference>
<name>N9SU49_9GAMM</name>